<dbReference type="Proteomes" id="UP000800200">
    <property type="component" value="Unassembled WGS sequence"/>
</dbReference>
<dbReference type="OrthoDB" id="674604at2759"/>
<evidence type="ECO:0000259" key="2">
    <source>
        <dbReference type="Pfam" id="PF24883"/>
    </source>
</evidence>
<protein>
    <recommendedName>
        <fullName evidence="2">Nephrocystin 3-like N-terminal domain-containing protein</fullName>
    </recommendedName>
</protein>
<dbReference type="EMBL" id="ML994662">
    <property type="protein sequence ID" value="KAF2179765.1"/>
    <property type="molecule type" value="Genomic_DNA"/>
</dbReference>
<proteinExistence type="predicted"/>
<sequence length="130" mass="13781">MDNGRLAGHRYQNIHIGGGANHLGDAYHVGTGKSTIARTVARKYYDQKRLGASFFFSRGGGDVGNAGLFVTSIAAQLANDVPPLQGTFAKLLVSVATSRPGLSRISGASSSSVRYRSSMPAHVHPLIFCY</sequence>
<organism evidence="3 4">
    <name type="scientific">Zopfia rhizophila CBS 207.26</name>
    <dbReference type="NCBI Taxonomy" id="1314779"/>
    <lineage>
        <taxon>Eukaryota</taxon>
        <taxon>Fungi</taxon>
        <taxon>Dikarya</taxon>
        <taxon>Ascomycota</taxon>
        <taxon>Pezizomycotina</taxon>
        <taxon>Dothideomycetes</taxon>
        <taxon>Dothideomycetes incertae sedis</taxon>
        <taxon>Zopfiaceae</taxon>
        <taxon>Zopfia</taxon>
    </lineage>
</organism>
<name>A0A6A6DKX4_9PEZI</name>
<keyword evidence="1" id="KW-0677">Repeat</keyword>
<evidence type="ECO:0000256" key="1">
    <source>
        <dbReference type="ARBA" id="ARBA00022737"/>
    </source>
</evidence>
<evidence type="ECO:0000313" key="4">
    <source>
        <dbReference type="Proteomes" id="UP000800200"/>
    </source>
</evidence>
<gene>
    <name evidence="3" type="ORF">K469DRAFT_693663</name>
</gene>
<dbReference type="AlphaFoldDB" id="A0A6A6DKX4"/>
<dbReference type="InterPro" id="IPR056884">
    <property type="entry name" value="NPHP3-like_N"/>
</dbReference>
<feature type="domain" description="Nephrocystin 3-like N-terminal" evidence="2">
    <location>
        <begin position="29"/>
        <end position="91"/>
    </location>
</feature>
<evidence type="ECO:0000313" key="3">
    <source>
        <dbReference type="EMBL" id="KAF2179765.1"/>
    </source>
</evidence>
<keyword evidence="4" id="KW-1185">Reference proteome</keyword>
<reference evidence="3" key="1">
    <citation type="journal article" date="2020" name="Stud. Mycol.">
        <title>101 Dothideomycetes genomes: a test case for predicting lifestyles and emergence of pathogens.</title>
        <authorList>
            <person name="Haridas S."/>
            <person name="Albert R."/>
            <person name="Binder M."/>
            <person name="Bloem J."/>
            <person name="Labutti K."/>
            <person name="Salamov A."/>
            <person name="Andreopoulos B."/>
            <person name="Baker S."/>
            <person name="Barry K."/>
            <person name="Bills G."/>
            <person name="Bluhm B."/>
            <person name="Cannon C."/>
            <person name="Castanera R."/>
            <person name="Culley D."/>
            <person name="Daum C."/>
            <person name="Ezra D."/>
            <person name="Gonzalez J."/>
            <person name="Henrissat B."/>
            <person name="Kuo A."/>
            <person name="Liang C."/>
            <person name="Lipzen A."/>
            <person name="Lutzoni F."/>
            <person name="Magnuson J."/>
            <person name="Mondo S."/>
            <person name="Nolan M."/>
            <person name="Ohm R."/>
            <person name="Pangilinan J."/>
            <person name="Park H.-J."/>
            <person name="Ramirez L."/>
            <person name="Alfaro M."/>
            <person name="Sun H."/>
            <person name="Tritt A."/>
            <person name="Yoshinaga Y."/>
            <person name="Zwiers L.-H."/>
            <person name="Turgeon B."/>
            <person name="Goodwin S."/>
            <person name="Spatafora J."/>
            <person name="Crous P."/>
            <person name="Grigoriev I."/>
        </authorList>
    </citation>
    <scope>NUCLEOTIDE SEQUENCE</scope>
    <source>
        <strain evidence="3">CBS 207.26</strain>
    </source>
</reference>
<dbReference type="Pfam" id="PF24883">
    <property type="entry name" value="NPHP3_N"/>
    <property type="match status" value="1"/>
</dbReference>
<accession>A0A6A6DKX4</accession>